<dbReference type="PANTHER" id="PTHR23158">
    <property type="entry name" value="MELANOMA INHIBITORY ACTIVITY-RELATED"/>
    <property type="match status" value="1"/>
</dbReference>
<dbReference type="GO" id="GO:0006888">
    <property type="term" value="P:endoplasmic reticulum to Golgi vesicle-mediated transport"/>
    <property type="evidence" value="ECO:0007669"/>
    <property type="project" value="TreeGrafter"/>
</dbReference>
<dbReference type="GO" id="GO:0009306">
    <property type="term" value="P:protein secretion"/>
    <property type="evidence" value="ECO:0007669"/>
    <property type="project" value="TreeGrafter"/>
</dbReference>
<feature type="region of interest" description="Disordered" evidence="3">
    <location>
        <begin position="508"/>
        <end position="812"/>
    </location>
</feature>
<keyword evidence="5" id="KW-1185">Reference proteome</keyword>
<feature type="compositionally biased region" description="Pro residues" evidence="3">
    <location>
        <begin position="705"/>
        <end position="727"/>
    </location>
</feature>
<proteinExistence type="predicted"/>
<dbReference type="Proteomes" id="UP000472265">
    <property type="component" value="Chromosome 22"/>
</dbReference>
<dbReference type="GeneTree" id="ENSGT00950000182767"/>
<dbReference type="PANTHER" id="PTHR23158:SF54">
    <property type="entry name" value="TRANSPORT AND GOLGI ORGANIZATION PROTEIN 1 HOMOLOG"/>
    <property type="match status" value="1"/>
</dbReference>
<reference evidence="4" key="1">
    <citation type="submission" date="2021-04" db="EMBL/GenBank/DDBJ databases">
        <authorList>
            <consortium name="Wellcome Sanger Institute Data Sharing"/>
        </authorList>
    </citation>
    <scope>NUCLEOTIDE SEQUENCE [LARGE SCALE GENOMIC DNA]</scope>
</reference>
<keyword evidence="1 2" id="KW-0175">Coiled coil</keyword>
<gene>
    <name evidence="4" type="primary">mia3</name>
</gene>
<dbReference type="GO" id="GO:0070971">
    <property type="term" value="C:endoplasmic reticulum exit site"/>
    <property type="evidence" value="ECO:0007669"/>
    <property type="project" value="TreeGrafter"/>
</dbReference>
<dbReference type="Ensembl" id="ENSSAUT00010013802.1">
    <property type="protein sequence ID" value="ENSSAUP00010012982.1"/>
    <property type="gene ID" value="ENSSAUG00010006189.1"/>
</dbReference>
<feature type="coiled-coil region" evidence="2">
    <location>
        <begin position="342"/>
        <end position="503"/>
    </location>
</feature>
<evidence type="ECO:0000313" key="5">
    <source>
        <dbReference type="Proteomes" id="UP000472265"/>
    </source>
</evidence>
<name>A0A671UGR3_SPAAU</name>
<sequence length="812" mass="90846">MEPVPEIQEEEVGLFSNGVVYMGCILSMVESKITEWTIEIISQLPEEWRPGETLYGCPWQAVVITTLVGVVTFTLFFWRTVLAVKKREYLVDEKKLAEQIQVLKKEKNDAVTKMSELQKQAEKLKESQKQSKEKVSTTMKRIQDLESKVLEAETLNNNMTEEKNKYVKQLEEERTNCLQNETRIEKLEKSNEKLQLSRKKIQEALAKTTVLLDEAKIREDARNVQHKCLEKDYAALKEENKTLKVNIKGWEDKHKELNEQIKVYQKAQKELEDSVVLKDHNVEVLSELLADLDACDSQKGDNKVLANGEVAPDKKTAIKNRIKQMMDVSRVQTTLSVVEEERDRFMSKLLNEEKTRKSLEEQHQELEHAIATLKSEKSHVENQFKILQQKNEIMVEMYQQKENALQQRLTKEELERRSKESMLTEVGGKAVEAEEQVKLLRQRINEMEEQMKKTEEVYKEQIKEQENKTHSNWVNARNAERALNQEKLEASKLREKLAVLTSQLNERRAPLFRPNSGQNAGPRHGDSYGPSPVSGGAPSPPLMIEGPRRPPSAPVGRRIDPYGPRPPSDPHGRYPDNKHMSGMDMMGPRSSSPANIDGSGPGSFLVSPIRDSPGPMLQGPPPGPGPHDQLPPSGPHGRLPPPGPYRPPRPGLYHLPPGPHGPPLPANGHPGMPLPGPMGGEFGPRPANGHAFHPRPGPGHVIDPRGPPPPHFRPPPPHHFGPMPPPHGIRGPLGPRPPIPPDMRYAGPLDHRGPPMNLPPGGPPHPAHGDAYGQPSHDALQNSAGAHSGPGQDLHVKQEAPQDSARPAMVKP</sequence>
<reference evidence="4" key="2">
    <citation type="submission" date="2025-08" db="UniProtKB">
        <authorList>
            <consortium name="Ensembl"/>
        </authorList>
    </citation>
    <scope>IDENTIFICATION</scope>
</reference>
<dbReference type="GO" id="GO:0035459">
    <property type="term" value="P:vesicle cargo loading"/>
    <property type="evidence" value="ECO:0007669"/>
    <property type="project" value="TreeGrafter"/>
</dbReference>
<feature type="coiled-coil region" evidence="2">
    <location>
        <begin position="86"/>
        <end position="274"/>
    </location>
</feature>
<dbReference type="GO" id="GO:0005789">
    <property type="term" value="C:endoplasmic reticulum membrane"/>
    <property type="evidence" value="ECO:0007669"/>
    <property type="project" value="TreeGrafter"/>
</dbReference>
<dbReference type="AlphaFoldDB" id="A0A671UGR3"/>
<feature type="compositionally biased region" description="Pro residues" evidence="3">
    <location>
        <begin position="756"/>
        <end position="766"/>
    </location>
</feature>
<feature type="compositionally biased region" description="Pro residues" evidence="3">
    <location>
        <begin position="632"/>
        <end position="665"/>
    </location>
</feature>
<reference evidence="4" key="3">
    <citation type="submission" date="2025-09" db="UniProtKB">
        <authorList>
            <consortium name="Ensembl"/>
        </authorList>
    </citation>
    <scope>IDENTIFICATION</scope>
</reference>
<dbReference type="InterPro" id="IPR051500">
    <property type="entry name" value="cTAGE_MIA/OTOR"/>
</dbReference>
<evidence type="ECO:0000313" key="4">
    <source>
        <dbReference type="Ensembl" id="ENSSAUP00010012982.1"/>
    </source>
</evidence>
<accession>A0A671UGR3</accession>
<feature type="compositionally biased region" description="Basic and acidic residues" evidence="3">
    <location>
        <begin position="568"/>
        <end position="581"/>
    </location>
</feature>
<evidence type="ECO:0000256" key="2">
    <source>
        <dbReference type="SAM" id="Coils"/>
    </source>
</evidence>
<evidence type="ECO:0000256" key="3">
    <source>
        <dbReference type="SAM" id="MobiDB-lite"/>
    </source>
</evidence>
<organism evidence="4 5">
    <name type="scientific">Sparus aurata</name>
    <name type="common">Gilthead sea bream</name>
    <dbReference type="NCBI Taxonomy" id="8175"/>
    <lineage>
        <taxon>Eukaryota</taxon>
        <taxon>Metazoa</taxon>
        <taxon>Chordata</taxon>
        <taxon>Craniata</taxon>
        <taxon>Vertebrata</taxon>
        <taxon>Euteleostomi</taxon>
        <taxon>Actinopterygii</taxon>
        <taxon>Neopterygii</taxon>
        <taxon>Teleostei</taxon>
        <taxon>Neoteleostei</taxon>
        <taxon>Acanthomorphata</taxon>
        <taxon>Eupercaria</taxon>
        <taxon>Spariformes</taxon>
        <taxon>Sparidae</taxon>
        <taxon>Sparus</taxon>
    </lineage>
</organism>
<evidence type="ECO:0008006" key="6">
    <source>
        <dbReference type="Google" id="ProtNLM"/>
    </source>
</evidence>
<evidence type="ECO:0000256" key="1">
    <source>
        <dbReference type="ARBA" id="ARBA00023054"/>
    </source>
</evidence>
<protein>
    <recommendedName>
        <fullName evidence="6">MIA SH3 domain ER export factor 3</fullName>
    </recommendedName>
</protein>